<comment type="caution">
    <text evidence="2">The sequence shown here is derived from an EMBL/GenBank/DDBJ whole genome shotgun (WGS) entry which is preliminary data.</text>
</comment>
<feature type="region of interest" description="Disordered" evidence="1">
    <location>
        <begin position="59"/>
        <end position="168"/>
    </location>
</feature>
<proteinExistence type="predicted"/>
<feature type="compositionally biased region" description="Basic and acidic residues" evidence="1">
    <location>
        <begin position="59"/>
        <end position="74"/>
    </location>
</feature>
<evidence type="ECO:0000313" key="2">
    <source>
        <dbReference type="EMBL" id="MCS7482300.1"/>
    </source>
</evidence>
<reference evidence="2" key="1">
    <citation type="submission" date="2022-08" db="EMBL/GenBank/DDBJ databases">
        <authorList>
            <person name="Tistechok S."/>
            <person name="Samborskyy M."/>
            <person name="Roman I."/>
        </authorList>
    </citation>
    <scope>NUCLEOTIDE SEQUENCE</scope>
    <source>
        <strain evidence="2">DSM 103496</strain>
    </source>
</reference>
<feature type="compositionally biased region" description="Basic and acidic residues" evidence="1">
    <location>
        <begin position="8"/>
        <end position="21"/>
    </location>
</feature>
<dbReference type="RefSeq" id="WP_259627781.1">
    <property type="nucleotide sequence ID" value="NZ_JANYMP010000023.1"/>
</dbReference>
<evidence type="ECO:0000313" key="3">
    <source>
        <dbReference type="Proteomes" id="UP001141259"/>
    </source>
</evidence>
<organism evidence="2 3">
    <name type="scientific">Umezawaea endophytica</name>
    <dbReference type="NCBI Taxonomy" id="1654476"/>
    <lineage>
        <taxon>Bacteria</taxon>
        <taxon>Bacillati</taxon>
        <taxon>Actinomycetota</taxon>
        <taxon>Actinomycetes</taxon>
        <taxon>Pseudonocardiales</taxon>
        <taxon>Pseudonocardiaceae</taxon>
        <taxon>Umezawaea</taxon>
    </lineage>
</organism>
<name>A0A9X2VT53_9PSEU</name>
<gene>
    <name evidence="2" type="ORF">NZH93_36090</name>
</gene>
<dbReference type="Proteomes" id="UP001141259">
    <property type="component" value="Unassembled WGS sequence"/>
</dbReference>
<feature type="region of interest" description="Disordered" evidence="1">
    <location>
        <begin position="1"/>
        <end position="21"/>
    </location>
</feature>
<evidence type="ECO:0000256" key="1">
    <source>
        <dbReference type="SAM" id="MobiDB-lite"/>
    </source>
</evidence>
<dbReference type="EMBL" id="JANYMP010000023">
    <property type="protein sequence ID" value="MCS7482300.1"/>
    <property type="molecule type" value="Genomic_DNA"/>
</dbReference>
<keyword evidence="3" id="KW-1185">Reference proteome</keyword>
<accession>A0A9X2VT53</accession>
<feature type="compositionally biased region" description="Acidic residues" evidence="1">
    <location>
        <begin position="80"/>
        <end position="91"/>
    </location>
</feature>
<feature type="compositionally biased region" description="Pro residues" evidence="1">
    <location>
        <begin position="125"/>
        <end position="152"/>
    </location>
</feature>
<protein>
    <submittedName>
        <fullName evidence="2">Uncharacterized protein</fullName>
    </submittedName>
</protein>
<sequence length="168" mass="18598">MAEFESLESVKRKLEGIRSEHSARMELASRKFEETDKATAQSHKDFVDKSKRLVDRLREMAKAQREGPVKKKPSELAFGIEDDEQGPDEFADQVAAAERARLAAASHTVEGSFLQGAPQAAPSRWTPPQPTPEPAPQPPVRPLPPTRRPPQRPAADDDDDFGNASYLT</sequence>
<dbReference type="AlphaFoldDB" id="A0A9X2VT53"/>